<dbReference type="EMBL" id="BJVC01000003">
    <property type="protein sequence ID" value="GEL02611.1"/>
    <property type="molecule type" value="Genomic_DNA"/>
</dbReference>
<dbReference type="Proteomes" id="UP000321405">
    <property type="component" value="Unassembled WGS sequence"/>
</dbReference>
<organism evidence="2 3">
    <name type="scientific">Swaminathania salitolerans</name>
    <dbReference type="NCBI Taxonomy" id="182838"/>
    <lineage>
        <taxon>Bacteria</taxon>
        <taxon>Pseudomonadati</taxon>
        <taxon>Pseudomonadota</taxon>
        <taxon>Alphaproteobacteria</taxon>
        <taxon>Acetobacterales</taxon>
        <taxon>Acetobacteraceae</taxon>
        <taxon>Swaminathania</taxon>
    </lineage>
</organism>
<comment type="caution">
    <text evidence="2">The sequence shown here is derived from an EMBL/GenBank/DDBJ whole genome shotgun (WGS) entry which is preliminary data.</text>
</comment>
<feature type="compositionally biased region" description="Low complexity" evidence="1">
    <location>
        <begin position="120"/>
        <end position="129"/>
    </location>
</feature>
<gene>
    <name evidence="2" type="ORF">SSA02_17740</name>
</gene>
<feature type="region of interest" description="Disordered" evidence="1">
    <location>
        <begin position="1"/>
        <end position="28"/>
    </location>
</feature>
<feature type="region of interest" description="Disordered" evidence="1">
    <location>
        <begin position="97"/>
        <end position="129"/>
    </location>
</feature>
<accession>A0A511BQJ5</accession>
<keyword evidence="3" id="KW-1185">Reference proteome</keyword>
<sequence length="129" mass="13819">MSRIERPGSARQETTRQEASRRGAIAYRPLPPHGLLSRSGFGRMLAVFGLGAILSLSGCAGPYGTYGGQYYGYPGGWGRHGWNGGYTVGPHYTGRGWGGPGYRRRLTPRPTRPLGPRPAGPAGARPIRP</sequence>
<dbReference type="RefSeq" id="WP_147093667.1">
    <property type="nucleotide sequence ID" value="NZ_BJVC01000003.1"/>
</dbReference>
<feature type="compositionally biased region" description="Pro residues" evidence="1">
    <location>
        <begin position="110"/>
        <end position="119"/>
    </location>
</feature>
<feature type="compositionally biased region" description="Basic and acidic residues" evidence="1">
    <location>
        <begin position="1"/>
        <end position="21"/>
    </location>
</feature>
<reference evidence="2 3" key="1">
    <citation type="submission" date="2019-07" db="EMBL/GenBank/DDBJ databases">
        <title>Whole genome shotgun sequence of Swaminathania salitolerans NBRC 104436.</title>
        <authorList>
            <person name="Hosoyama A."/>
            <person name="Uohara A."/>
            <person name="Ohji S."/>
            <person name="Ichikawa N."/>
        </authorList>
    </citation>
    <scope>NUCLEOTIDE SEQUENCE [LARGE SCALE GENOMIC DNA]</scope>
    <source>
        <strain evidence="2 3">NBRC 104436</strain>
    </source>
</reference>
<evidence type="ECO:0000313" key="2">
    <source>
        <dbReference type="EMBL" id="GEL02611.1"/>
    </source>
</evidence>
<name>A0A511BQJ5_9PROT</name>
<protein>
    <submittedName>
        <fullName evidence="2">Uncharacterized protein</fullName>
    </submittedName>
</protein>
<proteinExistence type="predicted"/>
<evidence type="ECO:0000313" key="3">
    <source>
        <dbReference type="Proteomes" id="UP000321405"/>
    </source>
</evidence>
<evidence type="ECO:0000256" key="1">
    <source>
        <dbReference type="SAM" id="MobiDB-lite"/>
    </source>
</evidence>
<dbReference type="AlphaFoldDB" id="A0A511BQJ5"/>